<evidence type="ECO:0000259" key="4">
    <source>
        <dbReference type="PROSITE" id="PS50968"/>
    </source>
</evidence>
<reference evidence="6" key="1">
    <citation type="submission" date="2015-07" db="EMBL/GenBank/DDBJ databases">
        <title>Draft genome sequence of Acetobacterium bakii DSM 8293, a potential psychrophilic chemical producer through syngas fermentation.</title>
        <authorList>
            <person name="Song Y."/>
            <person name="Hwang S."/>
            <person name="Cho B.-K."/>
        </authorList>
    </citation>
    <scope>NUCLEOTIDE SEQUENCE [LARGE SCALE GENOMIC DNA]</scope>
    <source>
        <strain evidence="6">DSM 8239</strain>
    </source>
</reference>
<dbReference type="STRING" id="52689.AKG39_10500"/>
<evidence type="ECO:0000256" key="2">
    <source>
        <dbReference type="ARBA" id="ARBA00022679"/>
    </source>
</evidence>
<comment type="caution">
    <text evidence="5">The sequence shown here is derived from an EMBL/GenBank/DDBJ whole genome shotgun (WGS) entry which is preliminary data.</text>
</comment>
<keyword evidence="2" id="KW-0808">Transferase</keyword>
<dbReference type="GO" id="GO:0031405">
    <property type="term" value="F:lipoic acid binding"/>
    <property type="evidence" value="ECO:0007669"/>
    <property type="project" value="TreeGrafter"/>
</dbReference>
<dbReference type="InterPro" id="IPR000089">
    <property type="entry name" value="Biotin_lipoyl"/>
</dbReference>
<dbReference type="GO" id="GO:0016407">
    <property type="term" value="F:acetyltransferase activity"/>
    <property type="evidence" value="ECO:0007669"/>
    <property type="project" value="TreeGrafter"/>
</dbReference>
<evidence type="ECO:0000313" key="6">
    <source>
        <dbReference type="Proteomes" id="UP000036873"/>
    </source>
</evidence>
<dbReference type="PROSITE" id="PS50968">
    <property type="entry name" value="BIOTINYL_LIPOYL"/>
    <property type="match status" value="1"/>
</dbReference>
<evidence type="ECO:0000256" key="3">
    <source>
        <dbReference type="ARBA" id="ARBA00023315"/>
    </source>
</evidence>
<dbReference type="Pfam" id="PF00364">
    <property type="entry name" value="Biotin_lipoyl"/>
    <property type="match status" value="1"/>
</dbReference>
<dbReference type="Gene3D" id="2.40.50.100">
    <property type="match status" value="1"/>
</dbReference>
<sequence length="78" mass="8526">MMVEVQVPMIGQSGMDVKIEVWLAEEGAHIEKGEPLYELSNEKLNQEIESPATGILVKILVPEGETVAVGDILAHIEE</sequence>
<gene>
    <name evidence="5" type="ORF">AKG39_10500</name>
</gene>
<dbReference type="SUPFAM" id="SSF51230">
    <property type="entry name" value="Single hybrid motif"/>
    <property type="match status" value="1"/>
</dbReference>
<protein>
    <recommendedName>
        <fullName evidence="4">Lipoyl-binding domain-containing protein</fullName>
    </recommendedName>
</protein>
<dbReference type="Proteomes" id="UP000036873">
    <property type="component" value="Unassembled WGS sequence"/>
</dbReference>
<keyword evidence="6" id="KW-1185">Reference proteome</keyword>
<dbReference type="CDD" id="cd06849">
    <property type="entry name" value="lipoyl_domain"/>
    <property type="match status" value="1"/>
</dbReference>
<dbReference type="InterPro" id="IPR050743">
    <property type="entry name" value="2-oxoacid_DH_E2_comp"/>
</dbReference>
<keyword evidence="3" id="KW-0012">Acyltransferase</keyword>
<accession>A0A0L6TZL3</accession>
<evidence type="ECO:0000313" key="5">
    <source>
        <dbReference type="EMBL" id="KNZ41706.1"/>
    </source>
</evidence>
<proteinExistence type="predicted"/>
<comment type="cofactor">
    <cofactor evidence="1">
        <name>(R)-lipoate</name>
        <dbReference type="ChEBI" id="CHEBI:83088"/>
    </cofactor>
</comment>
<organism evidence="5 6">
    <name type="scientific">Acetobacterium bakii</name>
    <dbReference type="NCBI Taxonomy" id="52689"/>
    <lineage>
        <taxon>Bacteria</taxon>
        <taxon>Bacillati</taxon>
        <taxon>Bacillota</taxon>
        <taxon>Clostridia</taxon>
        <taxon>Eubacteriales</taxon>
        <taxon>Eubacteriaceae</taxon>
        <taxon>Acetobacterium</taxon>
    </lineage>
</organism>
<dbReference type="GO" id="GO:0005737">
    <property type="term" value="C:cytoplasm"/>
    <property type="evidence" value="ECO:0007669"/>
    <property type="project" value="TreeGrafter"/>
</dbReference>
<feature type="domain" description="Lipoyl-binding" evidence="4">
    <location>
        <begin position="2"/>
        <end position="77"/>
    </location>
</feature>
<dbReference type="InterPro" id="IPR011053">
    <property type="entry name" value="Single_hybrid_motif"/>
</dbReference>
<dbReference type="EMBL" id="LGYO01000025">
    <property type="protein sequence ID" value="KNZ41706.1"/>
    <property type="molecule type" value="Genomic_DNA"/>
</dbReference>
<dbReference type="RefSeq" id="WP_050740351.1">
    <property type="nucleotide sequence ID" value="NZ_LGYO01000025.1"/>
</dbReference>
<dbReference type="PANTHER" id="PTHR43178">
    <property type="entry name" value="DIHYDROLIPOAMIDE ACETYLTRANSFERASE COMPONENT OF PYRUVATE DEHYDROGENASE COMPLEX"/>
    <property type="match status" value="1"/>
</dbReference>
<name>A0A0L6TZL3_9FIRM</name>
<dbReference type="AlphaFoldDB" id="A0A0L6TZL3"/>
<dbReference type="PANTHER" id="PTHR43178:SF5">
    <property type="entry name" value="LIPOAMIDE ACYLTRANSFERASE COMPONENT OF BRANCHED-CHAIN ALPHA-KETO ACID DEHYDROGENASE COMPLEX, MITOCHONDRIAL"/>
    <property type="match status" value="1"/>
</dbReference>
<evidence type="ECO:0000256" key="1">
    <source>
        <dbReference type="ARBA" id="ARBA00001938"/>
    </source>
</evidence>